<reference evidence="1" key="1">
    <citation type="submission" date="2021-04" db="EMBL/GenBank/DDBJ databases">
        <authorList>
            <consortium name="Molecular Ecology Group"/>
        </authorList>
    </citation>
    <scope>NUCLEOTIDE SEQUENCE</scope>
</reference>
<dbReference type="EMBL" id="CAJHNH020008432">
    <property type="protein sequence ID" value="CAG5135576.1"/>
    <property type="molecule type" value="Genomic_DNA"/>
</dbReference>
<proteinExistence type="predicted"/>
<protein>
    <submittedName>
        <fullName evidence="1">Uncharacterized protein</fullName>
    </submittedName>
</protein>
<keyword evidence="2" id="KW-1185">Reference proteome</keyword>
<sequence length="134" mass="15216">MLGFNTCITELDLSCNRINPPALLELLRGVVSNRSLVILKIGHNPITAAFSSLILDVIRRHRSSALENVDMAGVVVDREFVQILEEIQTDRFLLVNYELSLPVKKLSREEMRERIGLPSAFNVDPLRMLYLLKV</sequence>
<organism evidence="1 2">
    <name type="scientific">Candidula unifasciata</name>
    <dbReference type="NCBI Taxonomy" id="100452"/>
    <lineage>
        <taxon>Eukaryota</taxon>
        <taxon>Metazoa</taxon>
        <taxon>Spiralia</taxon>
        <taxon>Lophotrochozoa</taxon>
        <taxon>Mollusca</taxon>
        <taxon>Gastropoda</taxon>
        <taxon>Heterobranchia</taxon>
        <taxon>Euthyneura</taxon>
        <taxon>Panpulmonata</taxon>
        <taxon>Eupulmonata</taxon>
        <taxon>Stylommatophora</taxon>
        <taxon>Helicina</taxon>
        <taxon>Helicoidea</taxon>
        <taxon>Geomitridae</taxon>
        <taxon>Candidula</taxon>
    </lineage>
</organism>
<name>A0A8S4A9F5_9EUPU</name>
<dbReference type="Proteomes" id="UP000678393">
    <property type="component" value="Unassembled WGS sequence"/>
</dbReference>
<dbReference type="InterPro" id="IPR032675">
    <property type="entry name" value="LRR_dom_sf"/>
</dbReference>
<dbReference type="AlphaFoldDB" id="A0A8S4A9F5"/>
<dbReference type="Pfam" id="PF13516">
    <property type="entry name" value="LRR_6"/>
    <property type="match status" value="1"/>
</dbReference>
<evidence type="ECO:0000313" key="2">
    <source>
        <dbReference type="Proteomes" id="UP000678393"/>
    </source>
</evidence>
<dbReference type="Gene3D" id="3.80.10.10">
    <property type="entry name" value="Ribonuclease Inhibitor"/>
    <property type="match status" value="1"/>
</dbReference>
<evidence type="ECO:0000313" key="1">
    <source>
        <dbReference type="EMBL" id="CAG5135576.1"/>
    </source>
</evidence>
<feature type="non-terminal residue" evidence="1">
    <location>
        <position position="1"/>
    </location>
</feature>
<dbReference type="OrthoDB" id="120976at2759"/>
<accession>A0A8S4A9F5</accession>
<dbReference type="InterPro" id="IPR001611">
    <property type="entry name" value="Leu-rich_rpt"/>
</dbReference>
<gene>
    <name evidence="1" type="ORF">CUNI_LOCUS21134</name>
</gene>
<dbReference type="SUPFAM" id="SSF52047">
    <property type="entry name" value="RNI-like"/>
    <property type="match status" value="1"/>
</dbReference>
<comment type="caution">
    <text evidence="1">The sequence shown here is derived from an EMBL/GenBank/DDBJ whole genome shotgun (WGS) entry which is preliminary data.</text>
</comment>
<feature type="non-terminal residue" evidence="1">
    <location>
        <position position="134"/>
    </location>
</feature>